<organism evidence="1 2">
    <name type="scientific">Paramuricea clavata</name>
    <name type="common">Red gorgonian</name>
    <name type="synonym">Violescent sea-whip</name>
    <dbReference type="NCBI Taxonomy" id="317549"/>
    <lineage>
        <taxon>Eukaryota</taxon>
        <taxon>Metazoa</taxon>
        <taxon>Cnidaria</taxon>
        <taxon>Anthozoa</taxon>
        <taxon>Octocorallia</taxon>
        <taxon>Malacalcyonacea</taxon>
        <taxon>Plexauridae</taxon>
        <taxon>Paramuricea</taxon>
    </lineage>
</organism>
<evidence type="ECO:0000313" key="1">
    <source>
        <dbReference type="EMBL" id="CAB4019783.1"/>
    </source>
</evidence>
<sequence length="94" mass="11239">VSWNEIPIRQVEQKSRFPGQWLLINCSVNTSEKVTLWFKKNKTSEEEPQVIDKKKIISASKNIFNIKRLTYMDKGYYICRVRELEKEIFLSILE</sequence>
<dbReference type="EMBL" id="CACRXK020010623">
    <property type="protein sequence ID" value="CAB4019783.1"/>
    <property type="molecule type" value="Genomic_DNA"/>
</dbReference>
<dbReference type="Proteomes" id="UP001152795">
    <property type="component" value="Unassembled WGS sequence"/>
</dbReference>
<dbReference type="InterPro" id="IPR036179">
    <property type="entry name" value="Ig-like_dom_sf"/>
</dbReference>
<dbReference type="AlphaFoldDB" id="A0A7D9J291"/>
<protein>
    <submittedName>
        <fullName evidence="1">---NA</fullName>
    </submittedName>
</protein>
<dbReference type="Pfam" id="PF00047">
    <property type="entry name" value="ig"/>
    <property type="match status" value="1"/>
</dbReference>
<dbReference type="Gene3D" id="2.60.40.10">
    <property type="entry name" value="Immunoglobulins"/>
    <property type="match status" value="1"/>
</dbReference>
<comment type="caution">
    <text evidence="1">The sequence shown here is derived from an EMBL/GenBank/DDBJ whole genome shotgun (WGS) entry which is preliminary data.</text>
</comment>
<keyword evidence="2" id="KW-1185">Reference proteome</keyword>
<dbReference type="OrthoDB" id="9355041at2759"/>
<dbReference type="CDD" id="cd00096">
    <property type="entry name" value="Ig"/>
    <property type="match status" value="1"/>
</dbReference>
<dbReference type="InterPro" id="IPR007110">
    <property type="entry name" value="Ig-like_dom"/>
</dbReference>
<feature type="non-terminal residue" evidence="1">
    <location>
        <position position="94"/>
    </location>
</feature>
<accession>A0A7D9J291</accession>
<reference evidence="1" key="1">
    <citation type="submission" date="2020-04" db="EMBL/GenBank/DDBJ databases">
        <authorList>
            <person name="Alioto T."/>
            <person name="Alioto T."/>
            <person name="Gomez Garrido J."/>
        </authorList>
    </citation>
    <scope>NUCLEOTIDE SEQUENCE</scope>
    <source>
        <strain evidence="1">A484AB</strain>
    </source>
</reference>
<evidence type="ECO:0000313" key="2">
    <source>
        <dbReference type="Proteomes" id="UP001152795"/>
    </source>
</evidence>
<proteinExistence type="predicted"/>
<dbReference type="InterPro" id="IPR013783">
    <property type="entry name" value="Ig-like_fold"/>
</dbReference>
<gene>
    <name evidence="1" type="ORF">PACLA_8A039137</name>
</gene>
<dbReference type="SUPFAM" id="SSF48726">
    <property type="entry name" value="Immunoglobulin"/>
    <property type="match status" value="1"/>
</dbReference>
<dbReference type="InterPro" id="IPR013151">
    <property type="entry name" value="Immunoglobulin_dom"/>
</dbReference>
<dbReference type="PROSITE" id="PS50835">
    <property type="entry name" value="IG_LIKE"/>
    <property type="match status" value="1"/>
</dbReference>
<feature type="non-terminal residue" evidence="1">
    <location>
        <position position="1"/>
    </location>
</feature>
<name>A0A7D9J291_PARCT</name>